<gene>
    <name evidence="2" type="ORF">ACFSY7_03115</name>
</gene>
<evidence type="ECO:0008006" key="4">
    <source>
        <dbReference type="Google" id="ProtNLM"/>
    </source>
</evidence>
<feature type="transmembrane region" description="Helical" evidence="1">
    <location>
        <begin position="5"/>
        <end position="22"/>
    </location>
</feature>
<dbReference type="EMBL" id="JBHUOR010000018">
    <property type="protein sequence ID" value="MFD2867493.1"/>
    <property type="molecule type" value="Genomic_DNA"/>
</dbReference>
<evidence type="ECO:0000256" key="1">
    <source>
        <dbReference type="SAM" id="Phobius"/>
    </source>
</evidence>
<reference evidence="3" key="1">
    <citation type="journal article" date="2019" name="Int. J. Syst. Evol. Microbiol.">
        <title>The Global Catalogue of Microorganisms (GCM) 10K type strain sequencing project: providing services to taxonomists for standard genome sequencing and annotation.</title>
        <authorList>
            <consortium name="The Broad Institute Genomics Platform"/>
            <consortium name="The Broad Institute Genome Sequencing Center for Infectious Disease"/>
            <person name="Wu L."/>
            <person name="Ma J."/>
        </authorList>
    </citation>
    <scope>NUCLEOTIDE SEQUENCE [LARGE SCALE GENOMIC DNA]</scope>
    <source>
        <strain evidence="3">KCTC 33522</strain>
    </source>
</reference>
<dbReference type="RefSeq" id="WP_380146783.1">
    <property type="nucleotide sequence ID" value="NZ_JBHUOR010000018.1"/>
</dbReference>
<feature type="transmembrane region" description="Helical" evidence="1">
    <location>
        <begin position="28"/>
        <end position="46"/>
    </location>
</feature>
<organism evidence="2 3">
    <name type="scientific">Kurthia populi</name>
    <dbReference type="NCBI Taxonomy" id="1562132"/>
    <lineage>
        <taxon>Bacteria</taxon>
        <taxon>Bacillati</taxon>
        <taxon>Bacillota</taxon>
        <taxon>Bacilli</taxon>
        <taxon>Bacillales</taxon>
        <taxon>Caryophanaceae</taxon>
        <taxon>Kurthia</taxon>
    </lineage>
</organism>
<sequence>MKDFIFVMFVGSAVINLILMMQQREISHWFITLSMMLMVLHFVLHWRDKAHERN</sequence>
<evidence type="ECO:0000313" key="2">
    <source>
        <dbReference type="EMBL" id="MFD2867493.1"/>
    </source>
</evidence>
<evidence type="ECO:0000313" key="3">
    <source>
        <dbReference type="Proteomes" id="UP001597568"/>
    </source>
</evidence>
<comment type="caution">
    <text evidence="2">The sequence shown here is derived from an EMBL/GenBank/DDBJ whole genome shotgun (WGS) entry which is preliminary data.</text>
</comment>
<name>A0ABW5XWW4_9BACL</name>
<keyword evidence="1" id="KW-1133">Transmembrane helix</keyword>
<keyword evidence="1" id="KW-0812">Transmembrane</keyword>
<accession>A0ABW5XWW4</accession>
<keyword evidence="3" id="KW-1185">Reference proteome</keyword>
<dbReference type="Proteomes" id="UP001597568">
    <property type="component" value="Unassembled WGS sequence"/>
</dbReference>
<protein>
    <recommendedName>
        <fullName evidence="4">DUF4405 domain-containing protein</fullName>
    </recommendedName>
</protein>
<keyword evidence="1" id="KW-0472">Membrane</keyword>
<proteinExistence type="predicted"/>